<evidence type="ECO:0000313" key="2">
    <source>
        <dbReference type="Proteomes" id="UP000288805"/>
    </source>
</evidence>
<organism evidence="1 2">
    <name type="scientific">Vitis vinifera</name>
    <name type="common">Grape</name>
    <dbReference type="NCBI Taxonomy" id="29760"/>
    <lineage>
        <taxon>Eukaryota</taxon>
        <taxon>Viridiplantae</taxon>
        <taxon>Streptophyta</taxon>
        <taxon>Embryophyta</taxon>
        <taxon>Tracheophyta</taxon>
        <taxon>Spermatophyta</taxon>
        <taxon>Magnoliopsida</taxon>
        <taxon>eudicotyledons</taxon>
        <taxon>Gunneridae</taxon>
        <taxon>Pentapetalae</taxon>
        <taxon>rosids</taxon>
        <taxon>Vitales</taxon>
        <taxon>Vitaceae</taxon>
        <taxon>Viteae</taxon>
        <taxon>Vitis</taxon>
    </lineage>
</organism>
<dbReference type="PANTHER" id="PTHR33116">
    <property type="entry name" value="REVERSE TRANSCRIPTASE ZINC-BINDING DOMAIN-CONTAINING PROTEIN-RELATED-RELATED"/>
    <property type="match status" value="1"/>
</dbReference>
<protein>
    <submittedName>
        <fullName evidence="1">Uncharacterized protein</fullName>
    </submittedName>
</protein>
<dbReference type="Proteomes" id="UP000288805">
    <property type="component" value="Unassembled WGS sequence"/>
</dbReference>
<sequence>MWFEAISGRKVNLDKSELIPVANVEELVSELGCKVESLPSTYLGMPSGAPFKSVAAWDGVEERFCKRLAMWKR</sequence>
<evidence type="ECO:0000313" key="1">
    <source>
        <dbReference type="EMBL" id="RVW53937.1"/>
    </source>
</evidence>
<proteinExistence type="predicted"/>
<dbReference type="AlphaFoldDB" id="A0A438F1R8"/>
<accession>A0A438F1R8</accession>
<gene>
    <name evidence="1" type="ORF">CK203_073002</name>
</gene>
<name>A0A438F1R8_VITVI</name>
<comment type="caution">
    <text evidence="1">The sequence shown here is derived from an EMBL/GenBank/DDBJ whole genome shotgun (WGS) entry which is preliminary data.</text>
</comment>
<dbReference type="EMBL" id="QGNW01001136">
    <property type="protein sequence ID" value="RVW53937.1"/>
    <property type="molecule type" value="Genomic_DNA"/>
</dbReference>
<dbReference type="PANTHER" id="PTHR33116:SF78">
    <property type="entry name" value="OS12G0587133 PROTEIN"/>
    <property type="match status" value="1"/>
</dbReference>
<reference evidence="1 2" key="1">
    <citation type="journal article" date="2018" name="PLoS Genet.">
        <title>Population sequencing reveals clonal diversity and ancestral inbreeding in the grapevine cultivar Chardonnay.</title>
        <authorList>
            <person name="Roach M.J."/>
            <person name="Johnson D.L."/>
            <person name="Bohlmann J."/>
            <person name="van Vuuren H.J."/>
            <person name="Jones S.J."/>
            <person name="Pretorius I.S."/>
            <person name="Schmidt S.A."/>
            <person name="Borneman A.R."/>
        </authorList>
    </citation>
    <scope>NUCLEOTIDE SEQUENCE [LARGE SCALE GENOMIC DNA]</scope>
    <source>
        <strain evidence="2">cv. Chardonnay</strain>
        <tissue evidence="1">Leaf</tissue>
    </source>
</reference>